<keyword evidence="3" id="KW-1185">Reference proteome</keyword>
<dbReference type="EnsemblPlants" id="PGSC0003DMT400097367">
    <property type="protein sequence ID" value="PGSC0003DMT400097367"/>
    <property type="gene ID" value="PGSC0003DMG400046938"/>
</dbReference>
<dbReference type="AlphaFoldDB" id="M1E0G7"/>
<dbReference type="PaxDb" id="4113-PGSC0003DMT400097367"/>
<dbReference type="HOGENOM" id="CLU_1996647_0_0_1"/>
<evidence type="ECO:0000313" key="3">
    <source>
        <dbReference type="Proteomes" id="UP000011115"/>
    </source>
</evidence>
<proteinExistence type="predicted"/>
<organism evidence="2 3">
    <name type="scientific">Solanum tuberosum</name>
    <name type="common">Potato</name>
    <dbReference type="NCBI Taxonomy" id="4113"/>
    <lineage>
        <taxon>Eukaryota</taxon>
        <taxon>Viridiplantae</taxon>
        <taxon>Streptophyta</taxon>
        <taxon>Embryophyta</taxon>
        <taxon>Tracheophyta</taxon>
        <taxon>Spermatophyta</taxon>
        <taxon>Magnoliopsida</taxon>
        <taxon>eudicotyledons</taxon>
        <taxon>Gunneridae</taxon>
        <taxon>Pentapetalae</taxon>
        <taxon>asterids</taxon>
        <taxon>lamiids</taxon>
        <taxon>Solanales</taxon>
        <taxon>Solanaceae</taxon>
        <taxon>Solanoideae</taxon>
        <taxon>Solaneae</taxon>
        <taxon>Solanum</taxon>
    </lineage>
</organism>
<dbReference type="Proteomes" id="UP000011115">
    <property type="component" value="Unassembled WGS sequence"/>
</dbReference>
<evidence type="ECO:0000313" key="2">
    <source>
        <dbReference type="EnsemblPlants" id="PGSC0003DMT400097367"/>
    </source>
</evidence>
<dbReference type="InParanoid" id="M1E0G7"/>
<sequence>MGGLPSETMANPKNEVEVWKVLFEKVQGGEQQIQSVSHRRGRRTRPNPPFDSRHLQIGVCKIRRTYEIIGESPTMSVILTETVVGTPTLTGGSVKFGEGVAGLNLRSWVENRHVGPFDELGRARRTIRRFA</sequence>
<protein>
    <submittedName>
        <fullName evidence="2">Uncharacterized protein</fullName>
    </submittedName>
</protein>
<reference evidence="2" key="2">
    <citation type="submission" date="2015-06" db="UniProtKB">
        <authorList>
            <consortium name="EnsemblPlants"/>
        </authorList>
    </citation>
    <scope>IDENTIFICATION</scope>
    <source>
        <strain evidence="2">DM1-3 516 R44</strain>
    </source>
</reference>
<feature type="region of interest" description="Disordered" evidence="1">
    <location>
        <begin position="30"/>
        <end position="53"/>
    </location>
</feature>
<accession>M1E0G7</accession>
<evidence type="ECO:0000256" key="1">
    <source>
        <dbReference type="SAM" id="MobiDB-lite"/>
    </source>
</evidence>
<dbReference type="Gramene" id="PGSC0003DMT400097367">
    <property type="protein sequence ID" value="PGSC0003DMT400097367"/>
    <property type="gene ID" value="PGSC0003DMG400046938"/>
</dbReference>
<reference evidence="3" key="1">
    <citation type="journal article" date="2011" name="Nature">
        <title>Genome sequence and analysis of the tuber crop potato.</title>
        <authorList>
            <consortium name="The Potato Genome Sequencing Consortium"/>
        </authorList>
    </citation>
    <scope>NUCLEOTIDE SEQUENCE [LARGE SCALE GENOMIC DNA]</scope>
    <source>
        <strain evidence="3">cv. DM1-3 516 R44</strain>
    </source>
</reference>
<name>M1E0G7_SOLTU</name>